<dbReference type="PANTHER" id="PTHR30222">
    <property type="entry name" value="SPERMIDINE/PUTRESCINE-BINDING PERIPLASMIC PROTEIN"/>
    <property type="match status" value="1"/>
</dbReference>
<dbReference type="RefSeq" id="WP_286304619.1">
    <property type="nucleotide sequence ID" value="NZ_AP027741.1"/>
</dbReference>
<organism evidence="2 3">
    <name type="scientific">Methylophaga marina</name>
    <dbReference type="NCBI Taxonomy" id="45495"/>
    <lineage>
        <taxon>Bacteria</taxon>
        <taxon>Pseudomonadati</taxon>
        <taxon>Pseudomonadota</taxon>
        <taxon>Gammaproteobacteria</taxon>
        <taxon>Thiotrichales</taxon>
        <taxon>Piscirickettsiaceae</taxon>
        <taxon>Methylophaga</taxon>
    </lineage>
</organism>
<keyword evidence="3" id="KW-1185">Reference proteome</keyword>
<evidence type="ECO:0000256" key="1">
    <source>
        <dbReference type="ARBA" id="ARBA00022729"/>
    </source>
</evidence>
<reference evidence="3" key="1">
    <citation type="journal article" date="2019" name="Int. J. Syst. Evol. Microbiol.">
        <title>The Global Catalogue of Microorganisms (GCM) 10K type strain sequencing project: providing services to taxonomists for standard genome sequencing and annotation.</title>
        <authorList>
            <consortium name="The Broad Institute Genomics Platform"/>
            <consortium name="The Broad Institute Genome Sequencing Center for Infectious Disease"/>
            <person name="Wu L."/>
            <person name="Ma J."/>
        </authorList>
    </citation>
    <scope>NUCLEOTIDE SEQUENCE [LARGE SCALE GENOMIC DNA]</scope>
    <source>
        <strain evidence="3">JCM 6886</strain>
    </source>
</reference>
<evidence type="ECO:0000313" key="2">
    <source>
        <dbReference type="EMBL" id="GAA0223033.1"/>
    </source>
</evidence>
<dbReference type="SUPFAM" id="SSF53850">
    <property type="entry name" value="Periplasmic binding protein-like II"/>
    <property type="match status" value="1"/>
</dbReference>
<accession>A0ABP3D4G4</accession>
<gene>
    <name evidence="2" type="ORF">GCM10008964_13260</name>
</gene>
<dbReference type="Gene3D" id="3.40.190.10">
    <property type="entry name" value="Periplasmic binding protein-like II"/>
    <property type="match status" value="2"/>
</dbReference>
<dbReference type="Pfam" id="PF13416">
    <property type="entry name" value="SBP_bac_8"/>
    <property type="match status" value="1"/>
</dbReference>
<dbReference type="PROSITE" id="PS51318">
    <property type="entry name" value="TAT"/>
    <property type="match status" value="1"/>
</dbReference>
<dbReference type="EMBL" id="BAAADG010000004">
    <property type="protein sequence ID" value="GAA0223033.1"/>
    <property type="molecule type" value="Genomic_DNA"/>
</dbReference>
<protein>
    <submittedName>
        <fullName evidence="2">Extracellular solute-binding protein</fullName>
    </submittedName>
</protein>
<dbReference type="PANTHER" id="PTHR30222:SF17">
    <property type="entry name" value="SPERMIDINE_PUTRESCINE-BINDING PERIPLASMIC PROTEIN"/>
    <property type="match status" value="1"/>
</dbReference>
<dbReference type="Proteomes" id="UP001501476">
    <property type="component" value="Unassembled WGS sequence"/>
</dbReference>
<dbReference type="InterPro" id="IPR006311">
    <property type="entry name" value="TAT_signal"/>
</dbReference>
<keyword evidence="1" id="KW-0732">Signal</keyword>
<comment type="caution">
    <text evidence="2">The sequence shown here is derived from an EMBL/GenBank/DDBJ whole genome shotgun (WGS) entry which is preliminary data.</text>
</comment>
<name>A0ABP3D4G4_9GAMM</name>
<proteinExistence type="predicted"/>
<evidence type="ECO:0000313" key="3">
    <source>
        <dbReference type="Proteomes" id="UP001501476"/>
    </source>
</evidence>
<sequence length="434" mass="48629">MNNPEASTQRTQENISGDRRDFIKKSGVLAGLSVLSSKAPFVFARTTPTLRVMGTHVTLQEEIRQQAMADLGINIVFEPGGEAELIQKATTQPGSFDIYEQWTDSIRQLWQASVIQPIDTDRLSYWDEINALSKTGKIVPEANIGLGDAPHKILNIQSDGSLGTEFTGKISFLPYVHNVDSFGYNTNAIKKGIPYETESWSWLLDEQYRGKVGIVNSPTIGIFDLALAAESKGLINFNDMSDMTQTEIDGLFSILLDFKKQHHFAGFWNSVPQSIDYMRQGRVHLESMFSPAVSALNGDGIPVTYAAPREGYRAWHGVMCLSSECQGYVKDAAYDYMNWWLSGWAGAYVARQGYYISNPERSKPLLDKNEWDYWYEGKEATADLKGTDGKISVKAGDIRTGGAYTTRLSNIAVWNTVMPNYDYSLQKWYEFLLA</sequence>
<dbReference type="InterPro" id="IPR006059">
    <property type="entry name" value="SBP"/>
</dbReference>